<dbReference type="Proteomes" id="UP000287330">
    <property type="component" value="Unassembled WGS sequence"/>
</dbReference>
<dbReference type="RefSeq" id="WP_110573912.1">
    <property type="nucleotide sequence ID" value="NZ_PIPV01000003.1"/>
</dbReference>
<evidence type="ECO:0000256" key="2">
    <source>
        <dbReference type="SAM" id="Phobius"/>
    </source>
</evidence>
<name>A0A432Y8H1_9GAMM</name>
<feature type="coiled-coil region" evidence="1">
    <location>
        <begin position="212"/>
        <end position="257"/>
    </location>
</feature>
<evidence type="ECO:0000313" key="4">
    <source>
        <dbReference type="Proteomes" id="UP000287330"/>
    </source>
</evidence>
<keyword evidence="4" id="KW-1185">Reference proteome</keyword>
<accession>A0A432Y8H1</accession>
<dbReference type="InterPro" id="IPR019934">
    <property type="entry name" value="CHP03545"/>
</dbReference>
<keyword evidence="2" id="KW-0472">Membrane</keyword>
<evidence type="ECO:0000313" key="3">
    <source>
        <dbReference type="EMBL" id="RUO57232.1"/>
    </source>
</evidence>
<gene>
    <name evidence="3" type="ORF">CWE25_06065</name>
</gene>
<dbReference type="OrthoDB" id="5752177at2"/>
<keyword evidence="2" id="KW-0812">Transmembrane</keyword>
<dbReference type="EMBL" id="PIPV01000003">
    <property type="protein sequence ID" value="RUO57232.1"/>
    <property type="molecule type" value="Genomic_DNA"/>
</dbReference>
<reference evidence="4" key="1">
    <citation type="journal article" date="2018" name="Front. Microbiol.">
        <title>Genome-Based Analysis Reveals the Taxonomy and Diversity of the Family Idiomarinaceae.</title>
        <authorList>
            <person name="Liu Y."/>
            <person name="Lai Q."/>
            <person name="Shao Z."/>
        </authorList>
    </citation>
    <scope>NUCLEOTIDE SEQUENCE [LARGE SCALE GENOMIC DNA]</scope>
    <source>
        <strain evidence="4">F23</strain>
    </source>
</reference>
<keyword evidence="1" id="KW-0175">Coiled coil</keyword>
<comment type="caution">
    <text evidence="3">The sequence shown here is derived from an EMBL/GenBank/DDBJ whole genome shotgun (WGS) entry which is preliminary data.</text>
</comment>
<feature type="transmembrane region" description="Helical" evidence="2">
    <location>
        <begin position="12"/>
        <end position="29"/>
    </location>
</feature>
<protein>
    <submittedName>
        <fullName evidence="3">TIGR03545 family protein</fullName>
    </submittedName>
</protein>
<sequence>MSKSIIRWPGLGAFFIVIGTLFLLSWLFLDTILKFTFEQTLGRLNGAEVNVANVSHEWSPMRLTLTDVQITDPNQPELNRVQADRISGDVSVSELILGRVLMEQLDITGVRLAQKRESPGDVYVSIDKDQVKTWASDGWASLQTKLPSTDEIVAQVGLQTEEVIATAKQKVKQQEEAFKQARDQLPKKEKIEQYKQQIEQLTSGKIEGLGDIAERKQQLDELKKQIRQDKEAVAQFKEELEQSIDTVQTQLSEVKAAPGNDIDRIRSFFQLNETGLQNITGLLLGEEAKKWSHYVLLAYEQIAPMLARADDTQTIEKARGMGENISFAEQDAAPELLIKNARTEILIADTQVDVNWENITYQHDLLGQATTYQARADNASLWRSFNLNGELSLLPSGIDAKQQWQLKGAQLSNIGLVSNNEIVASLVSSVLDSDGSVRVKGNALEGSALIKLLDLNVDASGTSKITNAIADALGQLNRLDVNTAVGGSIVSPDLSFNSDLDDQLGEMLSQAALGEASEKLQAIKQDLMAKVNEQMGDEEAFLGQLGDWQGQSDNLDKQLEELLKSKIEDSLKDKLKGRLFGGS</sequence>
<dbReference type="NCBIfam" id="TIGR03545">
    <property type="entry name" value="TIGR03545 family protein"/>
    <property type="match status" value="1"/>
</dbReference>
<organism evidence="3 4">
    <name type="scientific">Idiomarina fontislapidosi</name>
    <dbReference type="NCBI Taxonomy" id="263723"/>
    <lineage>
        <taxon>Bacteria</taxon>
        <taxon>Pseudomonadati</taxon>
        <taxon>Pseudomonadota</taxon>
        <taxon>Gammaproteobacteria</taxon>
        <taxon>Alteromonadales</taxon>
        <taxon>Idiomarinaceae</taxon>
        <taxon>Idiomarina</taxon>
    </lineage>
</organism>
<dbReference type="AlphaFoldDB" id="A0A432Y8H1"/>
<evidence type="ECO:0000256" key="1">
    <source>
        <dbReference type="SAM" id="Coils"/>
    </source>
</evidence>
<proteinExistence type="predicted"/>
<keyword evidence="2" id="KW-1133">Transmembrane helix</keyword>